<name>A0A504J7S5_9FLAO</name>
<accession>A0A504J7S5</accession>
<protein>
    <submittedName>
        <fullName evidence="1">Uncharacterized protein</fullName>
    </submittedName>
</protein>
<proteinExistence type="predicted"/>
<reference evidence="1 2" key="1">
    <citation type="submission" date="2019-06" db="EMBL/GenBank/DDBJ databases">
        <authorList>
            <person name="Meng X."/>
        </authorList>
    </citation>
    <scope>NUCLEOTIDE SEQUENCE [LARGE SCALE GENOMIC DNA]</scope>
    <source>
        <strain evidence="1 2">M625</strain>
    </source>
</reference>
<dbReference type="AlphaFoldDB" id="A0A504J7S5"/>
<evidence type="ECO:0000313" key="1">
    <source>
        <dbReference type="EMBL" id="TPN82750.1"/>
    </source>
</evidence>
<evidence type="ECO:0000313" key="2">
    <source>
        <dbReference type="Proteomes" id="UP000315540"/>
    </source>
</evidence>
<sequence>MLQKIEMLLLNQDTTFQFEKCKEELEKRNFAANVIPLKNEGYCSLEDSCQFIKVYKFVLTTSIFNTQHLRFTTQNGYKTYEFNNKNIEKIFENTSLQNEVGEFLKENNVKDRNRKTKRLKVLEYLDQFEPNLFFNL</sequence>
<dbReference type="RefSeq" id="WP_140595951.1">
    <property type="nucleotide sequence ID" value="NZ_VFWZ01000008.1"/>
</dbReference>
<gene>
    <name evidence="1" type="ORF">FHK87_20190</name>
</gene>
<organism evidence="1 2">
    <name type="scientific">Aquimarina algicola</name>
    <dbReference type="NCBI Taxonomy" id="2589995"/>
    <lineage>
        <taxon>Bacteria</taxon>
        <taxon>Pseudomonadati</taxon>
        <taxon>Bacteroidota</taxon>
        <taxon>Flavobacteriia</taxon>
        <taxon>Flavobacteriales</taxon>
        <taxon>Flavobacteriaceae</taxon>
        <taxon>Aquimarina</taxon>
    </lineage>
</organism>
<dbReference type="Proteomes" id="UP000315540">
    <property type="component" value="Unassembled WGS sequence"/>
</dbReference>
<dbReference type="EMBL" id="VFWZ01000008">
    <property type="protein sequence ID" value="TPN82750.1"/>
    <property type="molecule type" value="Genomic_DNA"/>
</dbReference>
<keyword evidence="2" id="KW-1185">Reference proteome</keyword>
<comment type="caution">
    <text evidence="1">The sequence shown here is derived from an EMBL/GenBank/DDBJ whole genome shotgun (WGS) entry which is preliminary data.</text>
</comment>